<evidence type="ECO:0000259" key="1">
    <source>
        <dbReference type="Pfam" id="PF09378"/>
    </source>
</evidence>
<dbReference type="Proteomes" id="UP000276741">
    <property type="component" value="Chromosome"/>
</dbReference>
<name>A0A348B2B6_9CREN</name>
<proteinExistence type="predicted"/>
<dbReference type="EMBL" id="AP018553">
    <property type="protein sequence ID" value="BBD72318.1"/>
    <property type="molecule type" value="Genomic_DNA"/>
</dbReference>
<gene>
    <name evidence="2" type="ORF">HS1genome_0707</name>
</gene>
<dbReference type="InterPro" id="IPR018538">
    <property type="entry name" value="HerA_barrel_dom"/>
</dbReference>
<evidence type="ECO:0000313" key="2">
    <source>
        <dbReference type="EMBL" id="BBD72318.1"/>
    </source>
</evidence>
<organism evidence="2 3">
    <name type="scientific">Sulfodiicoccus acidiphilus</name>
    <dbReference type="NCBI Taxonomy" id="1670455"/>
    <lineage>
        <taxon>Archaea</taxon>
        <taxon>Thermoproteota</taxon>
        <taxon>Thermoprotei</taxon>
        <taxon>Sulfolobales</taxon>
        <taxon>Sulfolobaceae</taxon>
        <taxon>Sulfodiicoccus</taxon>
    </lineage>
</organism>
<accession>A0A348B2B6</accession>
<protein>
    <recommendedName>
        <fullName evidence="1">Helicase HerA barrel domain-containing protein</fullName>
    </recommendedName>
</protein>
<evidence type="ECO:0000313" key="3">
    <source>
        <dbReference type="Proteomes" id="UP000276741"/>
    </source>
</evidence>
<keyword evidence="3" id="KW-1185">Reference proteome</keyword>
<dbReference type="Pfam" id="PF09378">
    <property type="entry name" value="HAS-barrel"/>
    <property type="match status" value="1"/>
</dbReference>
<sequence length="107" mass="11731">MVLGHVIDEADTLSATAITASKVRLGTYVVLEYDGYKVLGLVTKVSRGSPLLNGSIRDPDAAERISNMRLNSNVKFPEYITVRVKLLCNLNDRALLQPDLPHLQGPL</sequence>
<feature type="domain" description="Helicase HerA barrel" evidence="1">
    <location>
        <begin position="4"/>
        <end position="88"/>
    </location>
</feature>
<dbReference type="KEGG" id="sacd:HS1genome_0707"/>
<reference evidence="3" key="1">
    <citation type="submission" date="2018-04" db="EMBL/GenBank/DDBJ databases">
        <title>Complete genome sequence of Sulfodiicoccus acidiphilus strain HS-1.</title>
        <authorList>
            <person name="Sakai H.D."/>
            <person name="Kurosawa N."/>
        </authorList>
    </citation>
    <scope>NUCLEOTIDE SEQUENCE [LARGE SCALE GENOMIC DNA]</scope>
    <source>
        <strain evidence="3">HS-1</strain>
    </source>
</reference>
<dbReference type="AlphaFoldDB" id="A0A348B2B6"/>